<keyword evidence="1" id="KW-0812">Transmembrane</keyword>
<proteinExistence type="predicted"/>
<dbReference type="Proteomes" id="UP000548425">
    <property type="component" value="Unassembled WGS sequence"/>
</dbReference>
<dbReference type="RefSeq" id="WP_180087301.1">
    <property type="nucleotide sequence ID" value="NZ_JACHLA010000008.1"/>
</dbReference>
<evidence type="ECO:0000256" key="1">
    <source>
        <dbReference type="SAM" id="Phobius"/>
    </source>
</evidence>
<sequence>MVENCVLDWGAIATIAAAILTVIVAYCISKQWKTQKRVERVSNIAKEVHLDITKFDKYFAQYIASHIDNLNEGPNEGNVYYGIEKELNPIIYDLYVGMISNLEIILEVEKDKDLEQLKGRLIKTYEKLDQLQNDILHLAIFSKDKILDDDRRRYHSIDIKVAHEVLTTTLNSLKKSLIKFIVYK</sequence>
<keyword evidence="1" id="KW-1133">Transmembrane helix</keyword>
<reference evidence="2 3" key="1">
    <citation type="submission" date="2020-08" db="EMBL/GenBank/DDBJ databases">
        <title>Functional genomics of gut bacteria from endangered species of beetles.</title>
        <authorList>
            <person name="Carlos-Shanley C."/>
        </authorList>
    </citation>
    <scope>NUCLEOTIDE SEQUENCE [LARGE SCALE GENOMIC DNA]</scope>
    <source>
        <strain evidence="2 3">S00127</strain>
    </source>
</reference>
<evidence type="ECO:0000313" key="3">
    <source>
        <dbReference type="Proteomes" id="UP000548425"/>
    </source>
</evidence>
<name>A0AAW3VFP0_ACILW</name>
<feature type="transmembrane region" description="Helical" evidence="1">
    <location>
        <begin position="6"/>
        <end position="28"/>
    </location>
</feature>
<organism evidence="2 3">
    <name type="scientific">Acinetobacter lwoffii</name>
    <dbReference type="NCBI Taxonomy" id="28090"/>
    <lineage>
        <taxon>Bacteria</taxon>
        <taxon>Pseudomonadati</taxon>
        <taxon>Pseudomonadota</taxon>
        <taxon>Gammaproteobacteria</taxon>
        <taxon>Moraxellales</taxon>
        <taxon>Moraxellaceae</taxon>
        <taxon>Acinetobacter</taxon>
    </lineage>
</organism>
<evidence type="ECO:0000313" key="2">
    <source>
        <dbReference type="EMBL" id="MBB6363667.1"/>
    </source>
</evidence>
<gene>
    <name evidence="2" type="ORF">HNP34_001807</name>
</gene>
<comment type="caution">
    <text evidence="2">The sequence shown here is derived from an EMBL/GenBank/DDBJ whole genome shotgun (WGS) entry which is preliminary data.</text>
</comment>
<dbReference type="EMBL" id="JACHLA010000008">
    <property type="protein sequence ID" value="MBB6363667.1"/>
    <property type="molecule type" value="Genomic_DNA"/>
</dbReference>
<protein>
    <submittedName>
        <fullName evidence="2">Uncharacterized protein</fullName>
    </submittedName>
</protein>
<accession>A0AAW3VFP0</accession>
<dbReference type="AlphaFoldDB" id="A0AAW3VFP0"/>
<keyword evidence="1" id="KW-0472">Membrane</keyword>